<dbReference type="SUPFAM" id="SSF52266">
    <property type="entry name" value="SGNH hydrolase"/>
    <property type="match status" value="1"/>
</dbReference>
<dbReference type="Pfam" id="PF14607">
    <property type="entry name" value="GxDLY"/>
    <property type="match status" value="1"/>
</dbReference>
<feature type="domain" description="SGNH hydrolase-type esterase N-terminal" evidence="3">
    <location>
        <begin position="27"/>
        <end position="167"/>
    </location>
</feature>
<evidence type="ECO:0000256" key="1">
    <source>
        <dbReference type="SAM" id="SignalP"/>
    </source>
</evidence>
<evidence type="ECO:0000259" key="2">
    <source>
        <dbReference type="Pfam" id="PF14606"/>
    </source>
</evidence>
<dbReference type="InterPro" id="IPR013830">
    <property type="entry name" value="SGNH_hydro"/>
</dbReference>
<proteinExistence type="predicted"/>
<evidence type="ECO:0000259" key="3">
    <source>
        <dbReference type="Pfam" id="PF14607"/>
    </source>
</evidence>
<dbReference type="GO" id="GO:0016787">
    <property type="term" value="F:hydrolase activity"/>
    <property type="evidence" value="ECO:0007669"/>
    <property type="project" value="UniProtKB-KW"/>
</dbReference>
<comment type="caution">
    <text evidence="4">The sequence shown here is derived from an EMBL/GenBank/DDBJ whole genome shotgun (WGS) entry which is preliminary data.</text>
</comment>
<keyword evidence="5" id="KW-1185">Reference proteome</keyword>
<dbReference type="InterPro" id="IPR032740">
    <property type="entry name" value="GxDLY"/>
</dbReference>
<dbReference type="InterPro" id="IPR036514">
    <property type="entry name" value="SGNH_hydro_sf"/>
</dbReference>
<gene>
    <name evidence="4" type="ORF">E5L68_017835</name>
</gene>
<protein>
    <submittedName>
        <fullName evidence="4">SGNH/GDSL hydrolase family protein</fullName>
    </submittedName>
</protein>
<dbReference type="RefSeq" id="WP_138728937.1">
    <property type="nucleotide sequence ID" value="NZ_SRMP02000045.1"/>
</dbReference>
<dbReference type="PANTHER" id="PTHR30383">
    <property type="entry name" value="THIOESTERASE 1/PROTEASE 1/LYSOPHOSPHOLIPASE L1"/>
    <property type="match status" value="1"/>
</dbReference>
<dbReference type="Gene3D" id="3.40.50.1110">
    <property type="entry name" value="SGNH hydrolase"/>
    <property type="match status" value="1"/>
</dbReference>
<dbReference type="PANTHER" id="PTHR30383:SF29">
    <property type="entry name" value="SGNH HYDROLASE-TYPE ESTERASE DOMAIN-CONTAINING PROTEIN"/>
    <property type="match status" value="1"/>
</dbReference>
<keyword evidence="1" id="KW-0732">Signal</keyword>
<accession>A0ABW9JLF9</accession>
<name>A0ABW9JLF9_9SPHI</name>
<evidence type="ECO:0000313" key="4">
    <source>
        <dbReference type="EMBL" id="MFN0293259.1"/>
    </source>
</evidence>
<feature type="domain" description="SGNH hydrolase-type esterase" evidence="2">
    <location>
        <begin position="175"/>
        <end position="350"/>
    </location>
</feature>
<reference evidence="4 5" key="1">
    <citation type="submission" date="2024-12" db="EMBL/GenBank/DDBJ databases">
        <authorList>
            <person name="Hu S."/>
        </authorList>
    </citation>
    <scope>NUCLEOTIDE SEQUENCE [LARGE SCALE GENOMIC DNA]</scope>
    <source>
        <strain evidence="4 5">P-25</strain>
    </source>
</reference>
<evidence type="ECO:0000313" key="5">
    <source>
        <dbReference type="Proteomes" id="UP001517367"/>
    </source>
</evidence>
<dbReference type="Pfam" id="PF14606">
    <property type="entry name" value="Lipase_GDSL_3"/>
    <property type="match status" value="1"/>
</dbReference>
<organism evidence="4 5">
    <name type="scientific">Pedobacter helvus</name>
    <dbReference type="NCBI Taxonomy" id="2563444"/>
    <lineage>
        <taxon>Bacteria</taxon>
        <taxon>Pseudomonadati</taxon>
        <taxon>Bacteroidota</taxon>
        <taxon>Sphingobacteriia</taxon>
        <taxon>Sphingobacteriales</taxon>
        <taxon>Sphingobacteriaceae</taxon>
        <taxon>Pedobacter</taxon>
    </lineage>
</organism>
<dbReference type="EMBL" id="SRMP02000045">
    <property type="protein sequence ID" value="MFN0293259.1"/>
    <property type="molecule type" value="Genomic_DNA"/>
</dbReference>
<dbReference type="InterPro" id="IPR051532">
    <property type="entry name" value="Ester_Hydrolysis_Enzymes"/>
</dbReference>
<sequence>MRFKITCLFALLIVWCNNSYAQTPKIVYQDASKFHLYGKAFHTPQPYHRVDTARYSDLPIAVKRLLTHSAGLAVVFKTNSKTISAKWCVTNSKALNNLTPIAQKGLDLYIKKDGKWQFAGVGRPTDICSEFTLVKAMDNAEKECMLFLPLYDELKSLAIGIDEGSNIVALANPFKKRIVIYGSSIVHGASAGRPGMAYPAILSRNTGLYFMNIGISGNAKMEKAAAKMISDIEADAFVLDCVPNPSPKQIKERTEDFVKTIRANHTKAPIILIQSIFREQGNFDLDVRERVSQQNEEITAAFNRLRNAGVKDLYLITSEKLLGDDHDASTDGIHPNDLGFYRMAEGLAPQLTQIFNQYQIK</sequence>
<dbReference type="Proteomes" id="UP001517367">
    <property type="component" value="Unassembled WGS sequence"/>
</dbReference>
<dbReference type="Gene3D" id="2.60.120.260">
    <property type="entry name" value="Galactose-binding domain-like"/>
    <property type="match status" value="1"/>
</dbReference>
<feature type="signal peptide" evidence="1">
    <location>
        <begin position="1"/>
        <end position="21"/>
    </location>
</feature>
<feature type="chain" id="PRO_5045774483" evidence="1">
    <location>
        <begin position="22"/>
        <end position="361"/>
    </location>
</feature>
<keyword evidence="4" id="KW-0378">Hydrolase</keyword>